<dbReference type="Gene3D" id="2.80.10.50">
    <property type="match status" value="3"/>
</dbReference>
<dbReference type="Proteomes" id="UP001634154">
    <property type="component" value="Unassembled WGS sequence"/>
</dbReference>
<name>A0A135W400_9FLAO</name>
<accession>A0A135W400</accession>
<protein>
    <submittedName>
        <fullName evidence="5">T9SS type A sorting domain-containing protein</fullName>
    </submittedName>
</protein>
<keyword evidence="1 2" id="KW-0732">Signal</keyword>
<feature type="chain" id="PRO_5007467317" evidence="2">
    <location>
        <begin position="19"/>
        <end position="469"/>
    </location>
</feature>
<dbReference type="RefSeq" id="WP_062653319.1">
    <property type="nucleotide sequence ID" value="NZ_JBJXVJ010000002.1"/>
</dbReference>
<dbReference type="Pfam" id="PF18962">
    <property type="entry name" value="Por_Secre_tail"/>
    <property type="match status" value="1"/>
</dbReference>
<keyword evidence="7" id="KW-1185">Reference proteome</keyword>
<comment type="caution">
    <text evidence="4">The sequence shown here is derived from an EMBL/GenBank/DDBJ whole genome shotgun (WGS) entry which is preliminary data.</text>
</comment>
<dbReference type="Proteomes" id="UP000070513">
    <property type="component" value="Unassembled WGS sequence"/>
</dbReference>
<evidence type="ECO:0000256" key="2">
    <source>
        <dbReference type="SAM" id="SignalP"/>
    </source>
</evidence>
<dbReference type="OrthoDB" id="9805017at2"/>
<gene>
    <name evidence="5" type="ORF">ACKW6Q_10485</name>
    <name evidence="4" type="ORF">AU378_19985</name>
</gene>
<evidence type="ECO:0000313" key="7">
    <source>
        <dbReference type="Proteomes" id="UP001634154"/>
    </source>
</evidence>
<dbReference type="NCBIfam" id="TIGR02608">
    <property type="entry name" value="delta_60_rpt"/>
    <property type="match status" value="5"/>
</dbReference>
<feature type="signal peptide" evidence="2">
    <location>
        <begin position="1"/>
        <end position="18"/>
    </location>
</feature>
<dbReference type="InterPro" id="IPR013431">
    <property type="entry name" value="Delta_60_rpt"/>
</dbReference>
<reference evidence="4" key="2">
    <citation type="submission" date="2015-12" db="EMBL/GenBank/DDBJ databases">
        <authorList>
            <person name="Shamseldin A."/>
            <person name="Moawad H."/>
            <person name="Abd El-Rahim W.M."/>
            <person name="Sadowsky M.J."/>
        </authorList>
    </citation>
    <scope>NUCLEOTIDE SEQUENCE</scope>
    <source>
        <strain evidence="4">KJ1R5</strain>
    </source>
</reference>
<reference evidence="4 6" key="3">
    <citation type="journal article" date="2016" name="Genome Announc.">
        <title>Draft Genome Sequence of a Biocontrol Rhizobacterium, Chryseobacterium kwangjuense Strain KJ1R5, Isolated from Pepper (Capsicum annuum).</title>
        <authorList>
            <person name="Jeong J.J."/>
            <person name="Park H."/>
            <person name="Park B.H."/>
            <person name="Mannaa M."/>
            <person name="Sang M.K."/>
            <person name="Choi I.G."/>
            <person name="Kim K.D."/>
        </authorList>
    </citation>
    <scope>NUCLEOTIDE SEQUENCE [LARGE SCALE GENOMIC DNA]</scope>
    <source>
        <strain evidence="4 6">KJ1R5</strain>
    </source>
</reference>
<dbReference type="EMBL" id="JBJXVJ010000002">
    <property type="protein sequence ID" value="MFN1217386.1"/>
    <property type="molecule type" value="Genomic_DNA"/>
</dbReference>
<dbReference type="EMBL" id="LPUR01000018">
    <property type="protein sequence ID" value="KXH79648.1"/>
    <property type="molecule type" value="Genomic_DNA"/>
</dbReference>
<sequence length="469" mass="51309">MKKTLLLGLTLIIQNVCAQIISKDLTFASNGIFSIGNNDSWSKMIQNSDGSMYFTHNESNSTTGMTDSFLSKLTSTGVLDNSFGTNGKSQLPYYTNESQIKKQTDGKFLVIGFHSDSSSSIDYTDVTRFLVNGQIDNSFGTNGTVSLPDMGADTNLRGYGLLFQNNKIIVYGESFTGPTFNQYRTVYRLNENGSIDTSFGNNGSQTTQGKFIFVDNQSNVISLTSSTDANPNVGQIEKYNSNGQPDSGFGNNGVLTLSFSPGFIGAAYMDGNNNIVYSNINAEIGRIISDGTLDPAFTFDPALLPFSTWILSITEKNGYYYIGGMTEGTDTRYFISRLTQNGTIDPVFNYFVETEANLANIGDMIVNDNNIIANGSGYIVKYLLNPATLATADITKTNSEISFENPVNEDLVYTTREKINKIEIYSADGKLVKTIKGNHTNISELPKGVYTAKIAFENGKTMIKKLIKK</sequence>
<feature type="domain" description="Secretion system C-terminal sorting" evidence="3">
    <location>
        <begin position="405"/>
        <end position="467"/>
    </location>
</feature>
<organism evidence="4 6">
    <name type="scientific">Chryseobacterium kwangjuense</name>
    <dbReference type="NCBI Taxonomy" id="267125"/>
    <lineage>
        <taxon>Bacteria</taxon>
        <taxon>Pseudomonadati</taxon>
        <taxon>Bacteroidota</taxon>
        <taxon>Flavobacteriia</taxon>
        <taxon>Flavobacteriales</taxon>
        <taxon>Weeksellaceae</taxon>
        <taxon>Chryseobacterium group</taxon>
        <taxon>Chryseobacterium</taxon>
    </lineage>
</organism>
<dbReference type="Pfam" id="PF17164">
    <property type="entry name" value="DUF5122"/>
    <property type="match status" value="1"/>
</dbReference>
<reference evidence="6" key="1">
    <citation type="submission" date="2015-12" db="EMBL/GenBank/DDBJ databases">
        <title>Genome sequence of a biocontrol rhizobacterium Chryseobacterium kwangjuense strain KJ1R5 isolated from pepper (Capsicum annuum L.).</title>
        <authorList>
            <person name="Jeong J.-J."/>
            <person name="Park H."/>
            <person name="Mannaa M."/>
            <person name="Sang M.K."/>
            <person name="Choi I.-G."/>
            <person name="Kim K.D."/>
        </authorList>
    </citation>
    <scope>NUCLEOTIDE SEQUENCE [LARGE SCALE GENOMIC DNA]</scope>
    <source>
        <strain evidence="6">KJ1R5</strain>
    </source>
</reference>
<proteinExistence type="predicted"/>
<reference evidence="5 7" key="4">
    <citation type="submission" date="2024-12" db="EMBL/GenBank/DDBJ databases">
        <title>Draft genome sequence of Chryseobacterium kwangjuense AG447.</title>
        <authorList>
            <person name="Cheptsov V.S."/>
            <person name="Belov A."/>
            <person name="Zavarzina A.G."/>
        </authorList>
    </citation>
    <scope>NUCLEOTIDE SEQUENCE [LARGE SCALE GENOMIC DNA]</scope>
    <source>
        <strain evidence="5 7">AG447</strain>
    </source>
</reference>
<evidence type="ECO:0000313" key="6">
    <source>
        <dbReference type="Proteomes" id="UP000070513"/>
    </source>
</evidence>
<evidence type="ECO:0000313" key="5">
    <source>
        <dbReference type="EMBL" id="MFN1217386.1"/>
    </source>
</evidence>
<dbReference type="NCBIfam" id="TIGR04183">
    <property type="entry name" value="Por_Secre_tail"/>
    <property type="match status" value="1"/>
</dbReference>
<dbReference type="AlphaFoldDB" id="A0A135W400"/>
<evidence type="ECO:0000259" key="3">
    <source>
        <dbReference type="Pfam" id="PF18962"/>
    </source>
</evidence>
<evidence type="ECO:0000313" key="4">
    <source>
        <dbReference type="EMBL" id="KXH79648.1"/>
    </source>
</evidence>
<evidence type="ECO:0000256" key="1">
    <source>
        <dbReference type="ARBA" id="ARBA00022729"/>
    </source>
</evidence>
<dbReference type="InterPro" id="IPR026444">
    <property type="entry name" value="Secre_tail"/>
</dbReference>